<dbReference type="AlphaFoldDB" id="A0A3S1C3T1"/>
<accession>A0A3S1C3T1</accession>
<proteinExistence type="predicted"/>
<gene>
    <name evidence="2" type="ORF">DSM107003_02770</name>
</gene>
<dbReference type="OrthoDB" id="574698at2"/>
<name>A0A3S1C3T1_ANAVA</name>
<dbReference type="RefSeq" id="WP_127051875.1">
    <property type="nucleotide sequence ID" value="NZ_RSCM01000001.1"/>
</dbReference>
<dbReference type="Proteomes" id="UP000276103">
    <property type="component" value="Unassembled WGS sequence"/>
</dbReference>
<evidence type="ECO:0000313" key="2">
    <source>
        <dbReference type="EMBL" id="RUS99693.1"/>
    </source>
</evidence>
<sequence>MQAALHISTQVLPGQKIEIQVPNAAIGDTVDVFVILPEKPESKRRSIIEILEEIHTKRTPRSAEDIDKQLQDERESWDS</sequence>
<evidence type="ECO:0008006" key="4">
    <source>
        <dbReference type="Google" id="ProtNLM"/>
    </source>
</evidence>
<organism evidence="2 3">
    <name type="scientific">Trichormus variabilis SAG 1403-4b</name>
    <dbReference type="NCBI Taxonomy" id="447716"/>
    <lineage>
        <taxon>Bacteria</taxon>
        <taxon>Bacillati</taxon>
        <taxon>Cyanobacteriota</taxon>
        <taxon>Cyanophyceae</taxon>
        <taxon>Nostocales</taxon>
        <taxon>Nostocaceae</taxon>
        <taxon>Trichormus</taxon>
    </lineage>
</organism>
<evidence type="ECO:0000313" key="3">
    <source>
        <dbReference type="Proteomes" id="UP000276103"/>
    </source>
</evidence>
<protein>
    <recommendedName>
        <fullName evidence="4">DUF104 domain-containing protein</fullName>
    </recommendedName>
</protein>
<reference evidence="2 3" key="1">
    <citation type="journal article" date="2019" name="Genome Biol. Evol.">
        <title>Day and night: Metabolic profiles and evolutionary relationships of six axenic non-marine cyanobacteria.</title>
        <authorList>
            <person name="Will S.E."/>
            <person name="Henke P."/>
            <person name="Boedeker C."/>
            <person name="Huang S."/>
            <person name="Brinkmann H."/>
            <person name="Rohde M."/>
            <person name="Jarek M."/>
            <person name="Friedl T."/>
            <person name="Seufert S."/>
            <person name="Schumacher M."/>
            <person name="Overmann J."/>
            <person name="Neumann-Schaal M."/>
            <person name="Petersen J."/>
        </authorList>
    </citation>
    <scope>NUCLEOTIDE SEQUENCE [LARGE SCALE GENOMIC DNA]</scope>
    <source>
        <strain evidence="2 3">SAG 1403-4b</strain>
    </source>
</reference>
<evidence type="ECO:0000256" key="1">
    <source>
        <dbReference type="SAM" id="MobiDB-lite"/>
    </source>
</evidence>
<keyword evidence="3" id="KW-1185">Reference proteome</keyword>
<comment type="caution">
    <text evidence="2">The sequence shown here is derived from an EMBL/GenBank/DDBJ whole genome shotgun (WGS) entry which is preliminary data.</text>
</comment>
<feature type="region of interest" description="Disordered" evidence="1">
    <location>
        <begin position="58"/>
        <end position="79"/>
    </location>
</feature>
<dbReference type="EMBL" id="RSCM01000001">
    <property type="protein sequence ID" value="RUS99693.1"/>
    <property type="molecule type" value="Genomic_DNA"/>
</dbReference>